<name>A0A4Q0NXN2_9FLAO</name>
<keyword evidence="1" id="KW-0812">Transmembrane</keyword>
<keyword evidence="3" id="KW-1185">Reference proteome</keyword>
<keyword evidence="1" id="KW-0472">Membrane</keyword>
<comment type="caution">
    <text evidence="2">The sequence shown here is derived from an EMBL/GenBank/DDBJ whole genome shotgun (WGS) entry which is preliminary data.</text>
</comment>
<feature type="transmembrane region" description="Helical" evidence="1">
    <location>
        <begin position="6"/>
        <end position="25"/>
    </location>
</feature>
<evidence type="ECO:0000256" key="1">
    <source>
        <dbReference type="SAM" id="Phobius"/>
    </source>
</evidence>
<organism evidence="2 3">
    <name type="scientific">Leeuwenhoekiella aestuarii</name>
    <dbReference type="NCBI Taxonomy" id="2249426"/>
    <lineage>
        <taxon>Bacteria</taxon>
        <taxon>Pseudomonadati</taxon>
        <taxon>Bacteroidota</taxon>
        <taxon>Flavobacteriia</taxon>
        <taxon>Flavobacteriales</taxon>
        <taxon>Flavobacteriaceae</taxon>
        <taxon>Leeuwenhoekiella</taxon>
    </lineage>
</organism>
<protein>
    <submittedName>
        <fullName evidence="2">Uncharacterized protein</fullName>
    </submittedName>
</protein>
<gene>
    <name evidence="2" type="ORF">DSM04_102259</name>
</gene>
<reference evidence="2 3" key="1">
    <citation type="submission" date="2018-07" db="EMBL/GenBank/DDBJ databases">
        <title>Leeuwenhoekiella genomics.</title>
        <authorList>
            <person name="Tahon G."/>
            <person name="Willems A."/>
        </authorList>
    </citation>
    <scope>NUCLEOTIDE SEQUENCE [LARGE SCALE GENOMIC DNA]</scope>
    <source>
        <strain evidence="2 3">R-50232</strain>
    </source>
</reference>
<keyword evidence="1" id="KW-1133">Transmembrane helix</keyword>
<dbReference type="EMBL" id="QOVI01000002">
    <property type="protein sequence ID" value="RXG16678.1"/>
    <property type="molecule type" value="Genomic_DNA"/>
</dbReference>
<proteinExistence type="predicted"/>
<evidence type="ECO:0000313" key="2">
    <source>
        <dbReference type="EMBL" id="RXG16678.1"/>
    </source>
</evidence>
<dbReference type="AlphaFoldDB" id="A0A4Q0NXN2"/>
<dbReference type="Proteomes" id="UP000289821">
    <property type="component" value="Unassembled WGS sequence"/>
</dbReference>
<accession>A0A4Q0NXN2</accession>
<evidence type="ECO:0000313" key="3">
    <source>
        <dbReference type="Proteomes" id="UP000289821"/>
    </source>
</evidence>
<sequence length="164" mass="18592">MILVFAIVVGIVAVPYIFFIFFGSNTTKKINAKFKEEASKNDLSFAQSEKWNGRQIAIDPTKNVLLYGQIIQDKLIFEYLDLTQFSQVNILEDLKTKRIDGKVSTTLEHLALTLTPQGTGTPVTLNFYDSLFDASQNFEQKRAQQWKNTIAQQLHIKTAHHVAA</sequence>